<keyword evidence="5 8" id="KW-0418">Kinase</keyword>
<feature type="domain" description="Histidine kinase" evidence="7">
    <location>
        <begin position="7"/>
        <end position="221"/>
    </location>
</feature>
<dbReference type="AlphaFoldDB" id="A0A450TGK1"/>
<evidence type="ECO:0000313" key="8">
    <source>
        <dbReference type="EMBL" id="VFJ66329.1"/>
    </source>
</evidence>
<evidence type="ECO:0000256" key="4">
    <source>
        <dbReference type="ARBA" id="ARBA00022741"/>
    </source>
</evidence>
<dbReference type="Pfam" id="PF02518">
    <property type="entry name" value="HATPase_c"/>
    <property type="match status" value="1"/>
</dbReference>
<dbReference type="PANTHER" id="PTHR44936">
    <property type="entry name" value="SENSOR PROTEIN CREC"/>
    <property type="match status" value="1"/>
</dbReference>
<proteinExistence type="predicted"/>
<dbReference type="InterPro" id="IPR004358">
    <property type="entry name" value="Sig_transdc_His_kin-like_C"/>
</dbReference>
<name>A0A450TGK1_9GAMM</name>
<protein>
    <recommendedName>
        <fullName evidence="2">histidine kinase</fullName>
        <ecNumber evidence="2">2.7.13.3</ecNumber>
    </recommendedName>
</protein>
<dbReference type="PROSITE" id="PS50109">
    <property type="entry name" value="HIS_KIN"/>
    <property type="match status" value="1"/>
</dbReference>
<accession>A0A450TGK1</accession>
<dbReference type="GO" id="GO:0004673">
    <property type="term" value="F:protein histidine kinase activity"/>
    <property type="evidence" value="ECO:0007669"/>
    <property type="project" value="UniProtKB-EC"/>
</dbReference>
<evidence type="ECO:0000256" key="2">
    <source>
        <dbReference type="ARBA" id="ARBA00012438"/>
    </source>
</evidence>
<evidence type="ECO:0000256" key="3">
    <source>
        <dbReference type="ARBA" id="ARBA00022679"/>
    </source>
</evidence>
<sequence>MGASVGATVHRVGNTVVSIPSFVREIRVELERAEPDITKILDNLKDIDECASQMREIADRLSQAENSPKNIYPIAAIEKAKEIVDCLKPIEAIKIDYVGATDLMIETDPAKLTEILKCIIGNAIRASMEGMKFDSTRLPRIIIRVTPTDESVNITVTDSGKGVRKNVQKDICRTLVNSNWRGHGIGLFVSARIAVALGGRLKLEETSTAGTTFCLTLPIHKSIKQKKGM</sequence>
<dbReference type="Gene3D" id="3.30.565.10">
    <property type="entry name" value="Histidine kinase-like ATPase, C-terminal domain"/>
    <property type="match status" value="1"/>
</dbReference>
<dbReference type="PANTHER" id="PTHR44936:SF10">
    <property type="entry name" value="SENSOR PROTEIN RSTB"/>
    <property type="match status" value="1"/>
</dbReference>
<dbReference type="SMART" id="SM00387">
    <property type="entry name" value="HATPase_c"/>
    <property type="match status" value="1"/>
</dbReference>
<dbReference type="InterPro" id="IPR003594">
    <property type="entry name" value="HATPase_dom"/>
</dbReference>
<evidence type="ECO:0000256" key="6">
    <source>
        <dbReference type="ARBA" id="ARBA00022840"/>
    </source>
</evidence>
<evidence type="ECO:0000259" key="7">
    <source>
        <dbReference type="PROSITE" id="PS50109"/>
    </source>
</evidence>
<gene>
    <name evidence="8" type="ORF">BECKDK2373C_GA0170839_11461</name>
</gene>
<organism evidence="8">
    <name type="scientific">Candidatus Kentrum sp. DK</name>
    <dbReference type="NCBI Taxonomy" id="2126562"/>
    <lineage>
        <taxon>Bacteria</taxon>
        <taxon>Pseudomonadati</taxon>
        <taxon>Pseudomonadota</taxon>
        <taxon>Gammaproteobacteria</taxon>
        <taxon>Candidatus Kentrum</taxon>
    </lineage>
</organism>
<dbReference type="InterPro" id="IPR050980">
    <property type="entry name" value="2C_sensor_his_kinase"/>
</dbReference>
<dbReference type="InterPro" id="IPR005467">
    <property type="entry name" value="His_kinase_dom"/>
</dbReference>
<dbReference type="InterPro" id="IPR036890">
    <property type="entry name" value="HATPase_C_sf"/>
</dbReference>
<comment type="catalytic activity">
    <reaction evidence="1">
        <text>ATP + protein L-histidine = ADP + protein N-phospho-L-histidine.</text>
        <dbReference type="EC" id="2.7.13.3"/>
    </reaction>
</comment>
<dbReference type="EMBL" id="CAADEY010000146">
    <property type="protein sequence ID" value="VFJ66329.1"/>
    <property type="molecule type" value="Genomic_DNA"/>
</dbReference>
<dbReference type="EC" id="2.7.13.3" evidence="2"/>
<dbReference type="SUPFAM" id="SSF55874">
    <property type="entry name" value="ATPase domain of HSP90 chaperone/DNA topoisomerase II/histidine kinase"/>
    <property type="match status" value="1"/>
</dbReference>
<reference evidence="8" key="1">
    <citation type="submission" date="2019-02" db="EMBL/GenBank/DDBJ databases">
        <authorList>
            <person name="Gruber-Vodicka R. H."/>
            <person name="Seah K. B. B."/>
        </authorList>
    </citation>
    <scope>NUCLEOTIDE SEQUENCE</scope>
    <source>
        <strain evidence="8">BECK_DK161</strain>
    </source>
</reference>
<dbReference type="PRINTS" id="PR00344">
    <property type="entry name" value="BCTRLSENSOR"/>
</dbReference>
<keyword evidence="3" id="KW-0808">Transferase</keyword>
<keyword evidence="4" id="KW-0547">Nucleotide-binding</keyword>
<evidence type="ECO:0000256" key="1">
    <source>
        <dbReference type="ARBA" id="ARBA00000085"/>
    </source>
</evidence>
<dbReference type="GO" id="GO:0005524">
    <property type="term" value="F:ATP binding"/>
    <property type="evidence" value="ECO:0007669"/>
    <property type="project" value="UniProtKB-KW"/>
</dbReference>
<evidence type="ECO:0000256" key="5">
    <source>
        <dbReference type="ARBA" id="ARBA00022777"/>
    </source>
</evidence>
<keyword evidence="6" id="KW-0067">ATP-binding</keyword>